<organism evidence="5 6">
    <name type="scientific">Pocillopora meandrina</name>
    <dbReference type="NCBI Taxonomy" id="46732"/>
    <lineage>
        <taxon>Eukaryota</taxon>
        <taxon>Metazoa</taxon>
        <taxon>Cnidaria</taxon>
        <taxon>Anthozoa</taxon>
        <taxon>Hexacorallia</taxon>
        <taxon>Scleractinia</taxon>
        <taxon>Astrocoeniina</taxon>
        <taxon>Pocilloporidae</taxon>
        <taxon>Pocillopora</taxon>
    </lineage>
</organism>
<sequence length="1531" mass="172255">MNWGLALFPLEVVVTFAILFASKSTRAEPEEIQNSPVVHTESGAVIGKIEALPNGKSVYEYLGIPYAEPPVGGLRFAASKPIKPWTGIKQATEFGATCGQPALNYPNAGLFRPGSDEEDCLFLNIFVPSTIKLDEKMVVMVFIYGGGFTQGSSSSYPGAVLAAFNDVIFLSFNYRIGILGFFNVPGTDITGNYGMLDQVLALKWVQNNIASFGGDPNKVTIFGESVGGNSVSLHLISPLSKGLFQRAIIQSGAASSPLFCGKVTQPKQLELFAKAINCPFTLGLSLVECARGKSANEIIKGQEGVSHANYHGPLDILAPVVDGHFLPDLPENLFNTGKFHSEVDVITGFTDNEGAMMAMFLPQQVQNGTSLDIFKYLVTKGLLYAREKSKLIEDFILFEYTHHADPDDKAAHRQSLMDVIGDAYFVAPALLEANALAKGGRPPFVYVFDYQAVFSPLPEWFGAVHGMDVPFVFGAPFQSLSEPIIDKLASRFSDIEKGLSLYVMKMWTDFAKYGSPTPPESGPSPVTWPKFTEQDQEYLIIGLKPKTKRRYRARRVKFWNEIVPKLTELSQMQKKEVKTQTTKDELHGETGFVFGVAFRNLSWFLTILTPKYYKKKTELRLLVVNCRALCLLSKVRALLICKRVVTQQEKTIQGKFPIGLKKNYFDCIVLYKKGISEVRLYIICLKTKIQTLNGKKRLTTGTTGLLWLKMYTFIYNKLGRPMEVFFTPETTNSQYQKNFRFDRLFLGEIPKKHMCPNETLRLECRELKSSYEYIKWKVWDSNSLKFIEIAYCNNSQKCTLLSHSQEFDGIIVKGVSKESLIIKRSTREAGKRNVTFKCVYYGDRTTANRVVIDLSTKCIWAQEGSDVNLTHHLIKMVRQWTRVEDLFIRSMPNPKKTIAYCTSTQCKVLDHSWPGFRDRFILNSNAVMLKGIKGGDNGLEMKIVIRWSGERQEHFTLKIRLREEIPEGTNCSKPNSNQTFTELVRGFENSTVVQIESGKIVGKIESLPLGKSVLTYLGIPFAEPPVNELRFAAPNQAKPWTGVRQATDYKAACPQPDFPIPNVRVGEVDEDCLYLNVFLPASTIKARDKKAVMVWIQGHNFTFGSSAHYPAHILASLNDVIVVTFNYRLGILGFLNIPGTDLKGNYGMQDQVMVLQWVKKNIASFGGDPNKVTIFGEGAGGISVSLHLISPLSKGLFQGAIIQSGFATSPILRGNGASTHTLKELKKVAKCGPDMELTRCLRSKSPAEIIDTQTRFSSLFPTEISAEITTPVPDREFLPEFPQKLFKERRFPDKSVNVMIGLTSHEGALDLVLEAGNLAHVDRKEFEFTLKRSLGLWQNKDRHRVIEELVKYRYTDHNDPSNKTAIREMMLEFESDFKYLAPAIFEASALAETRERTYLYVFEHRPDFTQFPAWAGTVRGMDVSFVFGAPFKKLSSLIDYFTPRFSEIEKGFSLYMMKLWTDFAKFGSPTPPGSSKITWRQFTKDEQFYIALDVKPRLKQRFRASQVAFWNVTSKIGRRGRKGKTTPRSYL</sequence>
<dbReference type="Proteomes" id="UP001159428">
    <property type="component" value="Unassembled WGS sequence"/>
</dbReference>
<dbReference type="InterPro" id="IPR051093">
    <property type="entry name" value="Neuroligin/BSAL"/>
</dbReference>
<accession>A0AAU9VVZ4</accession>
<proteinExistence type="inferred from homology"/>
<dbReference type="Gene3D" id="3.40.50.1820">
    <property type="entry name" value="alpha/beta hydrolase"/>
    <property type="match status" value="2"/>
</dbReference>
<dbReference type="InterPro" id="IPR002018">
    <property type="entry name" value="CarbesteraseB"/>
</dbReference>
<feature type="signal peptide" evidence="3">
    <location>
        <begin position="1"/>
        <end position="27"/>
    </location>
</feature>
<evidence type="ECO:0000313" key="5">
    <source>
        <dbReference type="EMBL" id="CAH3036761.1"/>
    </source>
</evidence>
<dbReference type="PANTHER" id="PTHR43903">
    <property type="entry name" value="NEUROLIGIN"/>
    <property type="match status" value="1"/>
</dbReference>
<feature type="domain" description="Carboxylesterase type B" evidence="4">
    <location>
        <begin position="35"/>
        <end position="559"/>
    </location>
</feature>
<keyword evidence="6" id="KW-1185">Reference proteome</keyword>
<dbReference type="InterPro" id="IPR019819">
    <property type="entry name" value="Carboxylesterase_B_CS"/>
</dbReference>
<comment type="caution">
    <text evidence="5">The sequence shown here is derived from an EMBL/GenBank/DDBJ whole genome shotgun (WGS) entry which is preliminary data.</text>
</comment>
<dbReference type="CDD" id="cd00312">
    <property type="entry name" value="Esterase_lipase"/>
    <property type="match status" value="1"/>
</dbReference>
<reference evidence="5 6" key="1">
    <citation type="submission" date="2022-05" db="EMBL/GenBank/DDBJ databases">
        <authorList>
            <consortium name="Genoscope - CEA"/>
            <person name="William W."/>
        </authorList>
    </citation>
    <scope>NUCLEOTIDE SEQUENCE [LARGE SCALE GENOMIC DNA]</scope>
</reference>
<gene>
    <name evidence="5" type="ORF">PMEA_00017143</name>
</gene>
<dbReference type="EMBL" id="CALNXJ010000003">
    <property type="protein sequence ID" value="CAH3036761.1"/>
    <property type="molecule type" value="Genomic_DNA"/>
</dbReference>
<protein>
    <recommendedName>
        <fullName evidence="4">Carboxylesterase type B domain-containing protein</fullName>
    </recommendedName>
</protein>
<comment type="similarity">
    <text evidence="1">Belongs to the type-B carboxylesterase/lipase family.</text>
</comment>
<dbReference type="InterPro" id="IPR029058">
    <property type="entry name" value="AB_hydrolase_fold"/>
</dbReference>
<feature type="domain" description="Carboxylesterase type B" evidence="4">
    <location>
        <begin position="990"/>
        <end position="1510"/>
    </location>
</feature>
<evidence type="ECO:0000259" key="4">
    <source>
        <dbReference type="Pfam" id="PF00135"/>
    </source>
</evidence>
<keyword evidence="2 3" id="KW-0732">Signal</keyword>
<dbReference type="SUPFAM" id="SSF53474">
    <property type="entry name" value="alpha/beta-Hydrolases"/>
    <property type="match status" value="2"/>
</dbReference>
<feature type="chain" id="PRO_5044009722" description="Carboxylesterase type B domain-containing protein" evidence="3">
    <location>
        <begin position="28"/>
        <end position="1531"/>
    </location>
</feature>
<dbReference type="PROSITE" id="PS00941">
    <property type="entry name" value="CARBOXYLESTERASE_B_2"/>
    <property type="match status" value="2"/>
</dbReference>
<evidence type="ECO:0000256" key="3">
    <source>
        <dbReference type="SAM" id="SignalP"/>
    </source>
</evidence>
<name>A0AAU9VVZ4_9CNID</name>
<dbReference type="Pfam" id="PF00135">
    <property type="entry name" value="COesterase"/>
    <property type="match status" value="2"/>
</dbReference>
<evidence type="ECO:0000313" key="6">
    <source>
        <dbReference type="Proteomes" id="UP001159428"/>
    </source>
</evidence>
<evidence type="ECO:0000256" key="1">
    <source>
        <dbReference type="ARBA" id="ARBA00005964"/>
    </source>
</evidence>
<dbReference type="FunFam" id="3.40.50.1820:FF:000128">
    <property type="entry name" value="Carboxylic ester hydrolase"/>
    <property type="match status" value="2"/>
</dbReference>
<evidence type="ECO:0000256" key="2">
    <source>
        <dbReference type="ARBA" id="ARBA00022729"/>
    </source>
</evidence>